<reference evidence="3" key="1">
    <citation type="journal article" date="2019" name="Int. J. Syst. Evol. Microbiol.">
        <title>The Global Catalogue of Microorganisms (GCM) 10K type strain sequencing project: providing services to taxonomists for standard genome sequencing and annotation.</title>
        <authorList>
            <consortium name="The Broad Institute Genomics Platform"/>
            <consortium name="The Broad Institute Genome Sequencing Center for Infectious Disease"/>
            <person name="Wu L."/>
            <person name="Ma J."/>
        </authorList>
    </citation>
    <scope>NUCLEOTIDE SEQUENCE [LARGE SCALE GENOMIC DNA]</scope>
    <source>
        <strain evidence="3">CGMCC 4.7405</strain>
    </source>
</reference>
<dbReference type="InterPro" id="IPR007278">
    <property type="entry name" value="DUF397"/>
</dbReference>
<evidence type="ECO:0000313" key="3">
    <source>
        <dbReference type="Proteomes" id="UP001595690"/>
    </source>
</evidence>
<keyword evidence="3" id="KW-1185">Reference proteome</keyword>
<feature type="domain" description="DUF397" evidence="1">
    <location>
        <begin position="7"/>
        <end position="58"/>
    </location>
</feature>
<dbReference type="EMBL" id="JBHRZI010000046">
    <property type="protein sequence ID" value="MFC3898148.1"/>
    <property type="molecule type" value="Genomic_DNA"/>
</dbReference>
<evidence type="ECO:0000259" key="1">
    <source>
        <dbReference type="Pfam" id="PF04149"/>
    </source>
</evidence>
<sequence>MTNPEKTWRKSSYTAPDNNCVELAVSETEAAMRDSKDPDGGSFAVGAGAWLSFLAYTKADGFKL</sequence>
<dbReference type="Proteomes" id="UP001595690">
    <property type="component" value="Unassembled WGS sequence"/>
</dbReference>
<gene>
    <name evidence="2" type="ORF">ACFOWZ_42330</name>
</gene>
<protein>
    <submittedName>
        <fullName evidence="2">DUF397 domain-containing protein</fullName>
    </submittedName>
</protein>
<dbReference type="RefSeq" id="WP_382379628.1">
    <property type="nucleotide sequence ID" value="NZ_JBHRZI010000046.1"/>
</dbReference>
<accession>A0ABV8C847</accession>
<comment type="caution">
    <text evidence="2">The sequence shown here is derived from an EMBL/GenBank/DDBJ whole genome shotgun (WGS) entry which is preliminary data.</text>
</comment>
<name>A0ABV8C847_9PSEU</name>
<evidence type="ECO:0000313" key="2">
    <source>
        <dbReference type="EMBL" id="MFC3898148.1"/>
    </source>
</evidence>
<dbReference type="Pfam" id="PF04149">
    <property type="entry name" value="DUF397"/>
    <property type="match status" value="1"/>
</dbReference>
<proteinExistence type="predicted"/>
<organism evidence="2 3">
    <name type="scientific">Lentzea rhizosphaerae</name>
    <dbReference type="NCBI Taxonomy" id="2041025"/>
    <lineage>
        <taxon>Bacteria</taxon>
        <taxon>Bacillati</taxon>
        <taxon>Actinomycetota</taxon>
        <taxon>Actinomycetes</taxon>
        <taxon>Pseudonocardiales</taxon>
        <taxon>Pseudonocardiaceae</taxon>
        <taxon>Lentzea</taxon>
    </lineage>
</organism>